<dbReference type="InParanoid" id="A0A165JX67"/>
<proteinExistence type="predicted"/>
<protein>
    <submittedName>
        <fullName evidence="2">Uncharacterized protein</fullName>
    </submittedName>
</protein>
<dbReference type="Proteomes" id="UP000076632">
    <property type="component" value="Unassembled WGS sequence"/>
</dbReference>
<organism evidence="2 3">
    <name type="scientific">Xylona heveae (strain CBS 132557 / TC161)</name>
    <dbReference type="NCBI Taxonomy" id="1328760"/>
    <lineage>
        <taxon>Eukaryota</taxon>
        <taxon>Fungi</taxon>
        <taxon>Dikarya</taxon>
        <taxon>Ascomycota</taxon>
        <taxon>Pezizomycotina</taxon>
        <taxon>Xylonomycetes</taxon>
        <taxon>Xylonales</taxon>
        <taxon>Xylonaceae</taxon>
        <taxon>Xylona</taxon>
    </lineage>
</organism>
<dbReference type="EMBL" id="KV407454">
    <property type="protein sequence ID" value="KZF26736.1"/>
    <property type="molecule type" value="Genomic_DNA"/>
</dbReference>
<keyword evidence="1" id="KW-0812">Transmembrane</keyword>
<sequence length="153" mass="17485">MSGKFLLWKSSTTRQAKPTAAALFYSFFPSHRDAVHVQIMKYVRMSKIPSPSCHKSFFFFFFAPFHCSSPRRQPCGPNGSSIFFLLLFTCGVGVEVGVVILLSLPNLWKFPWSTLLRIAPLLGLDLRGLEDQSFMCRDPYMTRTCYATLCYFL</sequence>
<keyword evidence="1" id="KW-0472">Membrane</keyword>
<feature type="transmembrane region" description="Helical" evidence="1">
    <location>
        <begin position="82"/>
        <end position="104"/>
    </location>
</feature>
<gene>
    <name evidence="2" type="ORF">L228DRAFT_17767</name>
</gene>
<keyword evidence="1" id="KW-1133">Transmembrane helix</keyword>
<reference evidence="2 3" key="1">
    <citation type="journal article" date="2016" name="Fungal Biol.">
        <title>The genome of Xylona heveae provides a window into fungal endophytism.</title>
        <authorList>
            <person name="Gazis R."/>
            <person name="Kuo A."/>
            <person name="Riley R."/>
            <person name="LaButti K."/>
            <person name="Lipzen A."/>
            <person name="Lin J."/>
            <person name="Amirebrahimi M."/>
            <person name="Hesse C.N."/>
            <person name="Spatafora J.W."/>
            <person name="Henrissat B."/>
            <person name="Hainaut M."/>
            <person name="Grigoriev I.V."/>
            <person name="Hibbett D.S."/>
        </authorList>
    </citation>
    <scope>NUCLEOTIDE SEQUENCE [LARGE SCALE GENOMIC DNA]</scope>
    <source>
        <strain evidence="2 3">TC161</strain>
    </source>
</reference>
<accession>A0A165JX67</accession>
<dbReference type="AlphaFoldDB" id="A0A165JX67"/>
<evidence type="ECO:0000313" key="2">
    <source>
        <dbReference type="EMBL" id="KZF26736.1"/>
    </source>
</evidence>
<keyword evidence="3" id="KW-1185">Reference proteome</keyword>
<evidence type="ECO:0000256" key="1">
    <source>
        <dbReference type="SAM" id="Phobius"/>
    </source>
</evidence>
<dbReference type="GeneID" id="28894667"/>
<evidence type="ECO:0000313" key="3">
    <source>
        <dbReference type="Proteomes" id="UP000076632"/>
    </source>
</evidence>
<name>A0A165JX67_XYLHT</name>
<dbReference type="RefSeq" id="XP_018192291.1">
    <property type="nucleotide sequence ID" value="XM_018329530.1"/>
</dbReference>